<name>A0A1F8ABU8_9EURO</name>
<feature type="non-terminal residue" evidence="1">
    <location>
        <position position="1"/>
    </location>
</feature>
<protein>
    <submittedName>
        <fullName evidence="1">Uncharacterized protein</fullName>
    </submittedName>
</protein>
<sequence length="278" mass="31263">HVTAILSRFPMRFSAFPPRKMANGRTHTKIAGTADYDDPTFWDRKFATGQDVGEWLNPGENIVQAVLSDLDTRSFVQERSPRALHLGPGISKLGTKLREAFVDRNWNGSGIVNVDFSSEAVRLGREIESKQDPSHAMHWLRADLRAWNDLSSLTQFAPFDIILDKSTSDAIATSPSITFSPTSISHDICPVLRDVVDTQGEITVSPVELLALHLVPLTTEGTMWIALSYSTMRFDNLPWLTKHWDLVSRTPLKAPQGQASSFAYTPEVFHWLYTLRRK</sequence>
<dbReference type="Gene3D" id="3.40.50.150">
    <property type="entry name" value="Vaccinia Virus protein VP39"/>
    <property type="match status" value="1"/>
</dbReference>
<dbReference type="AlphaFoldDB" id="A0A1F8ABU8"/>
<evidence type="ECO:0000313" key="1">
    <source>
        <dbReference type="EMBL" id="OGM48879.1"/>
    </source>
</evidence>
<organism evidence="1 2">
    <name type="scientific">Aspergillus bombycis</name>
    <dbReference type="NCBI Taxonomy" id="109264"/>
    <lineage>
        <taxon>Eukaryota</taxon>
        <taxon>Fungi</taxon>
        <taxon>Dikarya</taxon>
        <taxon>Ascomycota</taxon>
        <taxon>Pezizomycotina</taxon>
        <taxon>Eurotiomycetes</taxon>
        <taxon>Eurotiomycetidae</taxon>
        <taxon>Eurotiales</taxon>
        <taxon>Aspergillaceae</taxon>
        <taxon>Aspergillus</taxon>
    </lineage>
</organism>
<dbReference type="EMBL" id="LYCR01000012">
    <property type="protein sequence ID" value="OGM48879.1"/>
    <property type="molecule type" value="Genomic_DNA"/>
</dbReference>
<keyword evidence="2" id="KW-1185">Reference proteome</keyword>
<dbReference type="STRING" id="109264.A0A1F8ABU8"/>
<reference evidence="1 2" key="1">
    <citation type="journal article" date="2016" name="Genome Biol. Evol.">
        <title>Draft genome sequence of an aflatoxigenic Aspergillus species, A. bombycis.</title>
        <authorList>
            <person name="Moore G.G."/>
            <person name="Mack B.M."/>
            <person name="Beltz S.B."/>
            <person name="Gilbert M.K."/>
        </authorList>
    </citation>
    <scope>NUCLEOTIDE SEQUENCE [LARGE SCALE GENOMIC DNA]</scope>
    <source>
        <strain evidence="2">NRRL 26010</strain>
    </source>
</reference>
<evidence type="ECO:0000313" key="2">
    <source>
        <dbReference type="Proteomes" id="UP000179179"/>
    </source>
</evidence>
<dbReference type="GeneID" id="34446543"/>
<dbReference type="RefSeq" id="XP_022392596.1">
    <property type="nucleotide sequence ID" value="XM_022530283.1"/>
</dbReference>
<dbReference type="Proteomes" id="UP000179179">
    <property type="component" value="Unassembled WGS sequence"/>
</dbReference>
<accession>A0A1F8ABU8</accession>
<dbReference type="InterPro" id="IPR029063">
    <property type="entry name" value="SAM-dependent_MTases_sf"/>
</dbReference>
<gene>
    <name evidence="1" type="ORF">ABOM_003153</name>
</gene>
<dbReference type="SUPFAM" id="SSF53335">
    <property type="entry name" value="S-adenosyl-L-methionine-dependent methyltransferases"/>
    <property type="match status" value="1"/>
</dbReference>
<dbReference type="FunFam" id="3.40.50.150:FF:000626">
    <property type="entry name" value="Uncharacterized protein"/>
    <property type="match status" value="1"/>
</dbReference>
<comment type="caution">
    <text evidence="1">The sequence shown here is derived from an EMBL/GenBank/DDBJ whole genome shotgun (WGS) entry which is preliminary data.</text>
</comment>
<proteinExistence type="predicted"/>
<dbReference type="OrthoDB" id="411785at2759"/>